<feature type="region of interest" description="Disordered" evidence="1">
    <location>
        <begin position="325"/>
        <end position="390"/>
    </location>
</feature>
<dbReference type="WBParaSite" id="nRc.2.0.1.t33009-RA">
    <property type="protein sequence ID" value="nRc.2.0.1.t33009-RA"/>
    <property type="gene ID" value="nRc.2.0.1.g33009"/>
</dbReference>
<evidence type="ECO:0000313" key="5">
    <source>
        <dbReference type="WBParaSite" id="nRc.2.0.1.t33009-RA"/>
    </source>
</evidence>
<feature type="region of interest" description="Disordered" evidence="1">
    <location>
        <begin position="264"/>
        <end position="283"/>
    </location>
</feature>
<feature type="signal peptide" evidence="3">
    <location>
        <begin position="1"/>
        <end position="21"/>
    </location>
</feature>
<dbReference type="Proteomes" id="UP000887565">
    <property type="component" value="Unplaced"/>
</dbReference>
<evidence type="ECO:0000313" key="4">
    <source>
        <dbReference type="Proteomes" id="UP000887565"/>
    </source>
</evidence>
<keyword evidence="2" id="KW-0812">Transmembrane</keyword>
<proteinExistence type="predicted"/>
<sequence>MNTKLILLYIYYFFTPLSINGHSSCKQDFETDPKHLANIEHFVDKFLAQTGFNDDASLHLDFLLNDWTLKVSTKAKCASAAHKEVLPFACPVSPAFRQHIEQSLKQGCTIYVEDELMWVGKHTRFVHSRFGYYAYKAGESKTEKYLALHACANYETKTLFCNITGIFACEGRFPPPEAGACPWPRSPVIETFAELKMWLKTMTIKNSRSYLNEEGLKSIYAAIRNTAGAKKHPLAPMCNASTPKKLKIDDYTVDTRYCVADRRDRHTTPGPFRPELTTLDPEPAQKSSGAILGMAIGSACFVLIIGLIFCLTVSYNRLEKSQLLRKKWRRRKSARRSAGTRTTKSATNSTAAKSKSASIKSIRDECKKKSYDGPKSASLPRSKSLRKSRSLEKWHEMKKFPPFVGKSTKFEKSRLAGKSQGSDKSQKSQPSRASDRFFLCFEKQSFSAPSRLLGWSKNFFDAFLGRGNRCSDAIFGVVKGVRFMTNMNYDVRRKIMVDYNDSEETYLCSKRISLTANWHIRHLIYGSSSTYYFKLNSATRYSRLRATVSHPVQSASRCGRPDGTIGPPLHNL</sequence>
<keyword evidence="4" id="KW-1185">Reference proteome</keyword>
<evidence type="ECO:0000256" key="2">
    <source>
        <dbReference type="SAM" id="Phobius"/>
    </source>
</evidence>
<protein>
    <submittedName>
        <fullName evidence="5">Uncharacterized protein</fullName>
    </submittedName>
</protein>
<name>A0A915K2T6_ROMCU</name>
<feature type="compositionally biased region" description="Low complexity" evidence="1">
    <location>
        <begin position="336"/>
        <end position="360"/>
    </location>
</feature>
<organism evidence="4 5">
    <name type="scientific">Romanomermis culicivorax</name>
    <name type="common">Nematode worm</name>
    <dbReference type="NCBI Taxonomy" id="13658"/>
    <lineage>
        <taxon>Eukaryota</taxon>
        <taxon>Metazoa</taxon>
        <taxon>Ecdysozoa</taxon>
        <taxon>Nematoda</taxon>
        <taxon>Enoplea</taxon>
        <taxon>Dorylaimia</taxon>
        <taxon>Mermithida</taxon>
        <taxon>Mermithoidea</taxon>
        <taxon>Mermithidae</taxon>
        <taxon>Romanomermis</taxon>
    </lineage>
</organism>
<feature type="transmembrane region" description="Helical" evidence="2">
    <location>
        <begin position="291"/>
        <end position="315"/>
    </location>
</feature>
<keyword evidence="2" id="KW-1133">Transmembrane helix</keyword>
<feature type="compositionally biased region" description="Basic residues" evidence="1">
    <location>
        <begin position="325"/>
        <end position="335"/>
    </location>
</feature>
<dbReference type="AlphaFoldDB" id="A0A915K2T6"/>
<evidence type="ECO:0000256" key="1">
    <source>
        <dbReference type="SAM" id="MobiDB-lite"/>
    </source>
</evidence>
<feature type="region of interest" description="Disordered" evidence="1">
    <location>
        <begin position="553"/>
        <end position="572"/>
    </location>
</feature>
<accession>A0A915K2T6</accession>
<feature type="compositionally biased region" description="Basic and acidic residues" evidence="1">
    <location>
        <begin position="361"/>
        <end position="372"/>
    </location>
</feature>
<keyword evidence="3" id="KW-0732">Signal</keyword>
<evidence type="ECO:0000256" key="3">
    <source>
        <dbReference type="SAM" id="SignalP"/>
    </source>
</evidence>
<keyword evidence="2" id="KW-0472">Membrane</keyword>
<reference evidence="5" key="1">
    <citation type="submission" date="2022-11" db="UniProtKB">
        <authorList>
            <consortium name="WormBaseParasite"/>
        </authorList>
    </citation>
    <scope>IDENTIFICATION</scope>
</reference>
<feature type="chain" id="PRO_5037317864" evidence="3">
    <location>
        <begin position="22"/>
        <end position="572"/>
    </location>
</feature>